<evidence type="ECO:0000313" key="2">
    <source>
        <dbReference type="EMBL" id="PNX79742.1"/>
    </source>
</evidence>
<protein>
    <submittedName>
        <fullName evidence="2">Uncharacterized protein</fullName>
    </submittedName>
</protein>
<feature type="compositionally biased region" description="Low complexity" evidence="1">
    <location>
        <begin position="1"/>
        <end position="10"/>
    </location>
</feature>
<comment type="caution">
    <text evidence="2">The sequence shown here is derived from an EMBL/GenBank/DDBJ whole genome shotgun (WGS) entry which is preliminary data.</text>
</comment>
<reference evidence="2 3" key="2">
    <citation type="journal article" date="2017" name="Front. Plant Sci.">
        <title>Gene Classification and Mining of Molecular Markers Useful in Red Clover (Trifolium pratense) Breeding.</title>
        <authorList>
            <person name="Istvanek J."/>
            <person name="Dluhosova J."/>
            <person name="Dluhos P."/>
            <person name="Patkova L."/>
            <person name="Nedelnik J."/>
            <person name="Repkova J."/>
        </authorList>
    </citation>
    <scope>NUCLEOTIDE SEQUENCE [LARGE SCALE GENOMIC DNA]</scope>
    <source>
        <strain evidence="3">cv. Tatra</strain>
        <tissue evidence="2">Young leaves</tissue>
    </source>
</reference>
<accession>A0A2K3LMI6</accession>
<feature type="non-terminal residue" evidence="2">
    <location>
        <position position="253"/>
    </location>
</feature>
<feature type="compositionally biased region" description="Basic and acidic residues" evidence="1">
    <location>
        <begin position="19"/>
        <end position="28"/>
    </location>
</feature>
<dbReference type="AlphaFoldDB" id="A0A2K3LMI6"/>
<feature type="compositionally biased region" description="Basic and acidic residues" evidence="1">
    <location>
        <begin position="47"/>
        <end position="59"/>
    </location>
</feature>
<gene>
    <name evidence="2" type="ORF">L195_g035730</name>
</gene>
<dbReference type="EMBL" id="ASHM01036531">
    <property type="protein sequence ID" value="PNX79742.1"/>
    <property type="molecule type" value="Genomic_DNA"/>
</dbReference>
<evidence type="ECO:0000313" key="3">
    <source>
        <dbReference type="Proteomes" id="UP000236291"/>
    </source>
</evidence>
<organism evidence="2 3">
    <name type="scientific">Trifolium pratense</name>
    <name type="common">Red clover</name>
    <dbReference type="NCBI Taxonomy" id="57577"/>
    <lineage>
        <taxon>Eukaryota</taxon>
        <taxon>Viridiplantae</taxon>
        <taxon>Streptophyta</taxon>
        <taxon>Embryophyta</taxon>
        <taxon>Tracheophyta</taxon>
        <taxon>Spermatophyta</taxon>
        <taxon>Magnoliopsida</taxon>
        <taxon>eudicotyledons</taxon>
        <taxon>Gunneridae</taxon>
        <taxon>Pentapetalae</taxon>
        <taxon>rosids</taxon>
        <taxon>fabids</taxon>
        <taxon>Fabales</taxon>
        <taxon>Fabaceae</taxon>
        <taxon>Papilionoideae</taxon>
        <taxon>50 kb inversion clade</taxon>
        <taxon>NPAAA clade</taxon>
        <taxon>Hologalegina</taxon>
        <taxon>IRL clade</taxon>
        <taxon>Trifolieae</taxon>
        <taxon>Trifolium</taxon>
    </lineage>
</organism>
<feature type="region of interest" description="Disordered" evidence="1">
    <location>
        <begin position="1"/>
        <end position="65"/>
    </location>
</feature>
<reference evidence="2 3" key="1">
    <citation type="journal article" date="2014" name="Am. J. Bot.">
        <title>Genome assembly and annotation for red clover (Trifolium pratense; Fabaceae).</title>
        <authorList>
            <person name="Istvanek J."/>
            <person name="Jaros M."/>
            <person name="Krenek A."/>
            <person name="Repkova J."/>
        </authorList>
    </citation>
    <scope>NUCLEOTIDE SEQUENCE [LARGE SCALE GENOMIC DNA]</scope>
    <source>
        <strain evidence="3">cv. Tatra</strain>
        <tissue evidence="2">Young leaves</tissue>
    </source>
</reference>
<sequence length="253" mass="29014">MISSSSSSSSNETTSPGFTDHEDSKDYDTTGSTPKQPKHKQPSKKFPATERKAGKEKTCDNLGSSSAPPNLKYIKEWTRVLEDNQYKKIKKNLFCQPEEEDDNDFHINYHPSTPMGYEFFDTGVPIPEWMPVTFRPPPKMNLDDICSYTIAYVFMRDDEQKNGDEVLVESTSGVYGDRKAIKSLMPRSTVDQEIINLVVARSNWLVESLGKNKSVWYLPTYFAQYALDDNYKADYIMRIYQDKFMPTDSIVSK</sequence>
<dbReference type="Proteomes" id="UP000236291">
    <property type="component" value="Unassembled WGS sequence"/>
</dbReference>
<evidence type="ECO:0000256" key="1">
    <source>
        <dbReference type="SAM" id="MobiDB-lite"/>
    </source>
</evidence>
<name>A0A2K3LMI6_TRIPR</name>
<proteinExistence type="predicted"/>